<dbReference type="OrthoDB" id="2138173at2759"/>
<dbReference type="GO" id="GO:0034599">
    <property type="term" value="P:cellular response to oxidative stress"/>
    <property type="evidence" value="ECO:0007669"/>
    <property type="project" value="InterPro"/>
</dbReference>
<evidence type="ECO:0000313" key="9">
    <source>
        <dbReference type="Proteomes" id="UP000509510"/>
    </source>
</evidence>
<evidence type="ECO:0000313" key="8">
    <source>
        <dbReference type="EMBL" id="QKX64661.1"/>
    </source>
</evidence>
<keyword evidence="6" id="KW-0539">Nucleus</keyword>
<evidence type="ECO:0000256" key="6">
    <source>
        <dbReference type="ARBA" id="ARBA00023242"/>
    </source>
</evidence>
<dbReference type="InterPro" id="IPR029479">
    <property type="entry name" value="Nitroreductase"/>
</dbReference>
<dbReference type="Proteomes" id="UP000509510">
    <property type="component" value="Chromosome VI"/>
</dbReference>
<keyword evidence="5" id="KW-0560">Oxidoreductase</keyword>
<sequence length="218" mass="24981">MTSVLKSIRSSDLLFSLVRKRRTTHKLGRERTLQKDTITGILRNALLVTPSSFNSQTTRMILMLDDDNRKLWDIAERCLEDVCGDNGVPPDTKDKLEDFRGANGTVLFYEDREAVSALRSNPKFTTFAQYFNSWSDQTNAMHKYLVWSALCTEGLGATLQHYNPLIDQKVADEWQINRDWELLGQLVFGKPAGPIKEKSFLPMENRLIIHDEKQEKSG</sequence>
<evidence type="ECO:0000256" key="2">
    <source>
        <dbReference type="ARBA" id="ARBA00004496"/>
    </source>
</evidence>
<dbReference type="KEGG" id="trg:TRUGW13939_11837"/>
<dbReference type="GO" id="GO:0005737">
    <property type="term" value="C:cytoplasm"/>
    <property type="evidence" value="ECO:0007669"/>
    <property type="project" value="UniProtKB-SubCell"/>
</dbReference>
<dbReference type="GO" id="GO:0005634">
    <property type="term" value="C:nucleus"/>
    <property type="evidence" value="ECO:0007669"/>
    <property type="project" value="UniProtKB-SubCell"/>
</dbReference>
<dbReference type="Gene3D" id="3.40.109.10">
    <property type="entry name" value="NADH Oxidase"/>
    <property type="match status" value="1"/>
</dbReference>
<protein>
    <recommendedName>
        <fullName evidence="7">Nitroreductase domain-containing protein</fullName>
    </recommendedName>
</protein>
<organism evidence="8 9">
    <name type="scientific">Talaromyces rugulosus</name>
    <name type="common">Penicillium rugulosum</name>
    <dbReference type="NCBI Taxonomy" id="121627"/>
    <lineage>
        <taxon>Eukaryota</taxon>
        <taxon>Fungi</taxon>
        <taxon>Dikarya</taxon>
        <taxon>Ascomycota</taxon>
        <taxon>Pezizomycotina</taxon>
        <taxon>Eurotiomycetes</taxon>
        <taxon>Eurotiomycetidae</taxon>
        <taxon>Eurotiales</taxon>
        <taxon>Trichocomaceae</taxon>
        <taxon>Talaromyces</taxon>
        <taxon>Talaromyces sect. Islandici</taxon>
    </lineage>
</organism>
<dbReference type="AlphaFoldDB" id="A0A7H8RFZ0"/>
<evidence type="ECO:0000256" key="1">
    <source>
        <dbReference type="ARBA" id="ARBA00004123"/>
    </source>
</evidence>
<dbReference type="InterPro" id="IPR000415">
    <property type="entry name" value="Nitroreductase-like"/>
</dbReference>
<comment type="similarity">
    <text evidence="3">Belongs to the nitroreductase family.</text>
</comment>
<comment type="subcellular location">
    <subcellularLocation>
        <location evidence="2">Cytoplasm</location>
    </subcellularLocation>
    <subcellularLocation>
        <location evidence="1">Nucleus</location>
    </subcellularLocation>
</comment>
<feature type="domain" description="Nitroreductase" evidence="7">
    <location>
        <begin position="18"/>
        <end position="190"/>
    </location>
</feature>
<proteinExistence type="inferred from homology"/>
<accession>A0A7H8RFZ0</accession>
<keyword evidence="9" id="KW-1185">Reference proteome</keyword>
<dbReference type="GO" id="GO:0016491">
    <property type="term" value="F:oxidoreductase activity"/>
    <property type="evidence" value="ECO:0007669"/>
    <property type="project" value="UniProtKB-KW"/>
</dbReference>
<keyword evidence="4" id="KW-0963">Cytoplasm</keyword>
<reference evidence="9" key="1">
    <citation type="submission" date="2020-06" db="EMBL/GenBank/DDBJ databases">
        <title>A chromosome-scale genome assembly of Talaromyces rugulosus W13939.</title>
        <authorList>
            <person name="Wang B."/>
            <person name="Guo L."/>
            <person name="Ye K."/>
            <person name="Wang L."/>
        </authorList>
    </citation>
    <scope>NUCLEOTIDE SEQUENCE [LARGE SCALE GENOMIC DNA]</scope>
    <source>
        <strain evidence="9">W13939</strain>
    </source>
</reference>
<evidence type="ECO:0000256" key="5">
    <source>
        <dbReference type="ARBA" id="ARBA00023002"/>
    </source>
</evidence>
<dbReference type="Pfam" id="PF00881">
    <property type="entry name" value="Nitroreductase"/>
    <property type="match status" value="1"/>
</dbReference>
<dbReference type="PANTHER" id="PTHR43035:SF1">
    <property type="entry name" value="FATTY ACID REPRESSION MUTANT PROTEIN 2-RELATED"/>
    <property type="match status" value="1"/>
</dbReference>
<evidence type="ECO:0000259" key="7">
    <source>
        <dbReference type="Pfam" id="PF00881"/>
    </source>
</evidence>
<dbReference type="SUPFAM" id="SSF55469">
    <property type="entry name" value="FMN-dependent nitroreductase-like"/>
    <property type="match status" value="1"/>
</dbReference>
<dbReference type="InterPro" id="IPR033877">
    <property type="entry name" value="Frm2/Hbn1"/>
</dbReference>
<dbReference type="GeneID" id="55999313"/>
<dbReference type="PANTHER" id="PTHR43035">
    <property type="entry name" value="FATTY ACID REPRESSION MUTANT PROTEIN 2-RELATED"/>
    <property type="match status" value="1"/>
</dbReference>
<dbReference type="RefSeq" id="XP_035350834.1">
    <property type="nucleotide sequence ID" value="XM_035494941.1"/>
</dbReference>
<evidence type="ECO:0000256" key="3">
    <source>
        <dbReference type="ARBA" id="ARBA00007118"/>
    </source>
</evidence>
<gene>
    <name evidence="8" type="ORF">TRUGW13939_11837</name>
</gene>
<name>A0A7H8RFZ0_TALRU</name>
<evidence type="ECO:0000256" key="4">
    <source>
        <dbReference type="ARBA" id="ARBA00022490"/>
    </source>
</evidence>
<dbReference type="EMBL" id="CP055903">
    <property type="protein sequence ID" value="QKX64661.1"/>
    <property type="molecule type" value="Genomic_DNA"/>
</dbReference>
<dbReference type="FunFam" id="3.40.109.10:FF:000001">
    <property type="entry name" value="Nitroreductase family"/>
    <property type="match status" value="1"/>
</dbReference>